<evidence type="ECO:0000256" key="10">
    <source>
        <dbReference type="ARBA" id="ARBA00023242"/>
    </source>
</evidence>
<dbReference type="PANTHER" id="PTHR47166">
    <property type="entry name" value="ZINC FINGER PROTEIN 831"/>
    <property type="match status" value="1"/>
</dbReference>
<feature type="region of interest" description="Disordered" evidence="12">
    <location>
        <begin position="228"/>
        <end position="267"/>
    </location>
</feature>
<keyword evidence="7" id="KW-0805">Transcription regulation</keyword>
<feature type="compositionally biased region" description="Basic and acidic residues" evidence="12">
    <location>
        <begin position="243"/>
        <end position="258"/>
    </location>
</feature>
<dbReference type="PANTHER" id="PTHR47166:SF1">
    <property type="entry name" value="ZINC FINGER PROTEIN 831"/>
    <property type="match status" value="1"/>
</dbReference>
<dbReference type="GO" id="GO:0008270">
    <property type="term" value="F:zinc ion binding"/>
    <property type="evidence" value="ECO:0007669"/>
    <property type="project" value="UniProtKB-KW"/>
</dbReference>
<gene>
    <name evidence="14" type="primary">znf831</name>
</gene>
<comment type="function">
    <text evidence="1">May be involved in transcriptional regulation.</text>
</comment>
<evidence type="ECO:0000256" key="11">
    <source>
        <dbReference type="PROSITE-ProRule" id="PRU00042"/>
    </source>
</evidence>
<reference evidence="14" key="2">
    <citation type="submission" date="2025-08" db="UniProtKB">
        <authorList>
            <consortium name="Ensembl"/>
        </authorList>
    </citation>
    <scope>IDENTIFICATION</scope>
</reference>
<sequence>METGKPGLGSARANISSVTAQTEKRMDMQSPLMAVYVHAVPALPAQPYPQLPAAIQEPARLQLTTPLFSRETLSFVTVHIAGGLQSSPGQAAAAPTARSKSMGKHVCPHCGRDCMKPSVLEKHLRCHTGERPYPCTTCGVSFKTQSNLYKHKRTQAHARLSSESEQSSLGSLDSVSSSRDTHVLSLSLDECSEGTSSMEKDTTPTATKITCPSNSAKVYSVKTQGLASEQKNLSTTEPNEAAKVTETEQKLREGKEKPPLNARHLPLQRQEATLFSKQWKSSLSKSKLQSHESTDSGFSESSDHYLSPGSILPDHSMDSLTESNKEHLEEAFSTYTPAETGQSLQEPKGAMEIEQRTLEERISKLISDNTAVVEDKRLENVRPRKTILSKQGSLDLPMPYTYKDSFHFDMRISKTPNLGLQRHRKPGLYSSVPTQSSTAIDHAPLTRSNSFPFSVAFLQPDSCSPASSLQHDYAIIRRGSSGQINPTDYVIKPVKQQSSTHRPLVRQTAVDCNHATDTLFMNLPVEEGCIGSLSSDGDGGDNCEEPSNRKFQRKKAQKFAYNKWYMYGGGTFKKLYKPEKVVDNSIIKGKKSMNPRNEVVHAPPKMSESLVETVTTTASTINISIDSATACHQGCHPAKMPMVSNVDMNPGIGLLQSSYTSLLSSMLPITSAALVSLTTDGMGSSEARRLSNEEKHTDNTLQFCGVHVPSDRKKQRTDEKIICSLEVESNPNTMTHPPPLVTCSTPQQDANFTYINIQQNGTHKNFKGAPFFPCIINTNPPSVRALTATSIPSPAKTSFLPKYQLKIPNAAETDSDVSLDAVDKPTGNDSCTFTTVLSSSQMEQMSKNHFTNFEKKCSDSVTLLPCDTKKTSDYSSSQNQSCSDTSFQLSRSGENLKFAATNLTTTCQHDYQAVLCSNTIQSLKSTAGSASMQLPKPVATAVVNLTAIPTISTARNQTSASAITAFSQEQLSPNPPLSHLQLLPTNPVNRNYTDPNTRNVPCDIVTLNQVQPAAENVFHVQTPALKIRLQIISDEQLALIAPQIEWQARSAVSRRNDMEAPTPDMEEIENRAQSCVSMESINEGRGHQKELDRNGTLPTLHMETINLPLSVRVGKEQPNVKLAEHSDSSQATVSAEFKPLKAQGLMLHPHECSPVNTTTKTLSTIMSTATSIEGVQLENAPPSEEERAHSLNQCAEEQLLSQGSVSQGAMVSGQHKLTVTCLSTNTVHQNSIRSELQSKENQPKLLNQESSGNTAIFKARDKASAHKNSRLESGGIHSYCNRAGPLDNPLHKMALSELQDVISLAHSEKQLEQFASASPNIQEERAKDVPSVLTNTQRLTAGPMEGSSLAGCPTHKELQIWGHGGGQSDSIECLPRQSEETGMTTHNRMEGEVTIKDNSAGLEGDQVPGQWGNTESDSRYTVLPDITKPEVRFFINNC</sequence>
<keyword evidence="15" id="KW-1185">Reference proteome</keyword>
<dbReference type="GO" id="GO:0003677">
    <property type="term" value="F:DNA binding"/>
    <property type="evidence" value="ECO:0007669"/>
    <property type="project" value="UniProtKB-KW"/>
</dbReference>
<evidence type="ECO:0000256" key="4">
    <source>
        <dbReference type="ARBA" id="ARBA00022737"/>
    </source>
</evidence>
<feature type="compositionally biased region" description="Polar residues" evidence="12">
    <location>
        <begin position="1244"/>
        <end position="1254"/>
    </location>
</feature>
<keyword evidence="8" id="KW-0238">DNA-binding</keyword>
<keyword evidence="9" id="KW-0804">Transcription</keyword>
<keyword evidence="5 11" id="KW-0863">Zinc-finger</keyword>
<protein>
    <recommendedName>
        <fullName evidence="13">C2H2-type domain-containing protein</fullName>
    </recommendedName>
</protein>
<keyword evidence="6" id="KW-0862">Zinc</keyword>
<dbReference type="Ensembl" id="ENSENLT00000046382.1">
    <property type="protein sequence ID" value="ENSENLP00000045261.1"/>
    <property type="gene ID" value="ENSENLG00000019254.1"/>
</dbReference>
<evidence type="ECO:0000256" key="8">
    <source>
        <dbReference type="ARBA" id="ARBA00023125"/>
    </source>
</evidence>
<dbReference type="PROSITE" id="PS50157">
    <property type="entry name" value="ZINC_FINGER_C2H2_2"/>
    <property type="match status" value="2"/>
</dbReference>
<evidence type="ECO:0000313" key="14">
    <source>
        <dbReference type="Ensembl" id="ENSENLP00000045261.1"/>
    </source>
</evidence>
<feature type="region of interest" description="Disordered" evidence="12">
    <location>
        <begin position="1"/>
        <end position="23"/>
    </location>
</feature>
<keyword evidence="3" id="KW-0479">Metal-binding</keyword>
<feature type="compositionally biased region" description="Polar residues" evidence="12">
    <location>
        <begin position="193"/>
        <end position="210"/>
    </location>
</feature>
<dbReference type="SUPFAM" id="SSF57667">
    <property type="entry name" value="beta-beta-alpha zinc fingers"/>
    <property type="match status" value="1"/>
</dbReference>
<organism evidence="14 15">
    <name type="scientific">Echeneis naucrates</name>
    <name type="common">Live sharksucker</name>
    <dbReference type="NCBI Taxonomy" id="173247"/>
    <lineage>
        <taxon>Eukaryota</taxon>
        <taxon>Metazoa</taxon>
        <taxon>Chordata</taxon>
        <taxon>Craniata</taxon>
        <taxon>Vertebrata</taxon>
        <taxon>Euteleostomi</taxon>
        <taxon>Actinopterygii</taxon>
        <taxon>Neopterygii</taxon>
        <taxon>Teleostei</taxon>
        <taxon>Neoteleostei</taxon>
        <taxon>Acanthomorphata</taxon>
        <taxon>Carangaria</taxon>
        <taxon>Carangiformes</taxon>
        <taxon>Echeneidae</taxon>
        <taxon>Echeneis</taxon>
    </lineage>
</organism>
<keyword evidence="4" id="KW-0677">Repeat</keyword>
<dbReference type="PROSITE" id="PS00028">
    <property type="entry name" value="ZINC_FINGER_C2H2_1"/>
    <property type="match status" value="2"/>
</dbReference>
<reference evidence="14" key="3">
    <citation type="submission" date="2025-09" db="UniProtKB">
        <authorList>
            <consortium name="Ensembl"/>
        </authorList>
    </citation>
    <scope>IDENTIFICATION</scope>
</reference>
<dbReference type="InterPro" id="IPR013087">
    <property type="entry name" value="Znf_C2H2_type"/>
</dbReference>
<evidence type="ECO:0000256" key="7">
    <source>
        <dbReference type="ARBA" id="ARBA00023015"/>
    </source>
</evidence>
<feature type="domain" description="C2H2-type" evidence="13">
    <location>
        <begin position="133"/>
        <end position="162"/>
    </location>
</feature>
<accession>A0A665WMN8</accession>
<evidence type="ECO:0000256" key="5">
    <source>
        <dbReference type="ARBA" id="ARBA00022771"/>
    </source>
</evidence>
<dbReference type="OMA" id="GMSEYPQ"/>
<feature type="region of interest" description="Disordered" evidence="12">
    <location>
        <begin position="153"/>
        <end position="210"/>
    </location>
</feature>
<feature type="region of interest" description="Disordered" evidence="12">
    <location>
        <begin position="284"/>
        <end position="327"/>
    </location>
</feature>
<proteinExistence type="predicted"/>
<feature type="region of interest" description="Disordered" evidence="12">
    <location>
        <begin position="1233"/>
        <end position="1255"/>
    </location>
</feature>
<dbReference type="Proteomes" id="UP000472264">
    <property type="component" value="Chromosome 5"/>
</dbReference>
<dbReference type="FunFam" id="3.30.160.60:FF:000097">
    <property type="entry name" value="Zinc finger protein"/>
    <property type="match status" value="1"/>
</dbReference>
<dbReference type="InParanoid" id="A0A665WMN8"/>
<dbReference type="Gene3D" id="3.30.160.60">
    <property type="entry name" value="Classic Zinc Finger"/>
    <property type="match status" value="2"/>
</dbReference>
<evidence type="ECO:0000256" key="9">
    <source>
        <dbReference type="ARBA" id="ARBA00023163"/>
    </source>
</evidence>
<name>A0A665WMN8_ECHNA</name>
<evidence type="ECO:0000259" key="13">
    <source>
        <dbReference type="PROSITE" id="PS50157"/>
    </source>
</evidence>
<evidence type="ECO:0000256" key="2">
    <source>
        <dbReference type="ARBA" id="ARBA00004123"/>
    </source>
</evidence>
<dbReference type="Pfam" id="PF00096">
    <property type="entry name" value="zf-C2H2"/>
    <property type="match status" value="1"/>
</dbReference>
<comment type="subcellular location">
    <subcellularLocation>
        <location evidence="2">Nucleus</location>
    </subcellularLocation>
</comment>
<keyword evidence="10" id="KW-0539">Nucleus</keyword>
<evidence type="ECO:0000313" key="15">
    <source>
        <dbReference type="Proteomes" id="UP000472264"/>
    </source>
</evidence>
<dbReference type="SMART" id="SM00355">
    <property type="entry name" value="ZnF_C2H2"/>
    <property type="match status" value="2"/>
</dbReference>
<dbReference type="GO" id="GO:0005634">
    <property type="term" value="C:nucleus"/>
    <property type="evidence" value="ECO:0007669"/>
    <property type="project" value="UniProtKB-SubCell"/>
</dbReference>
<evidence type="ECO:0000256" key="12">
    <source>
        <dbReference type="SAM" id="MobiDB-lite"/>
    </source>
</evidence>
<reference evidence="14" key="1">
    <citation type="submission" date="2021-04" db="EMBL/GenBank/DDBJ databases">
        <authorList>
            <consortium name="Wellcome Sanger Institute Data Sharing"/>
        </authorList>
    </citation>
    <scope>NUCLEOTIDE SEQUENCE [LARGE SCALE GENOMIC DNA]</scope>
</reference>
<dbReference type="InterPro" id="IPR036236">
    <property type="entry name" value="Znf_C2H2_sf"/>
</dbReference>
<feature type="domain" description="C2H2-type" evidence="13">
    <location>
        <begin position="105"/>
        <end position="132"/>
    </location>
</feature>
<feature type="compositionally biased region" description="Polar residues" evidence="12">
    <location>
        <begin position="228"/>
        <end position="238"/>
    </location>
</feature>
<evidence type="ECO:0000256" key="6">
    <source>
        <dbReference type="ARBA" id="ARBA00022833"/>
    </source>
</evidence>
<evidence type="ECO:0000256" key="3">
    <source>
        <dbReference type="ARBA" id="ARBA00022723"/>
    </source>
</evidence>
<feature type="compositionally biased region" description="Low complexity" evidence="12">
    <location>
        <begin position="161"/>
        <end position="178"/>
    </location>
</feature>
<evidence type="ECO:0000256" key="1">
    <source>
        <dbReference type="ARBA" id="ARBA00003767"/>
    </source>
</evidence>